<sequence length="466" mass="49913">MNATYKQLTSIIIGLVGFLIPFFIEIPGLSEAGHVALSIFCIAAIFWMLEPVPIYATSMLVILLQVFFLSKQGVLFPEVSAEYTPNSYTEFIGTLANPIIILFLGGFVLADAAVKFDLDKNLTRVLLKPFGANPKFIILGLMVVTALLSAFMSNTATTAMMMTVILPIIARTKPGDPLRIGLALSIPFAANIGGIATPIGTPPNAVVIGALTTQGIHIAFTEWMLLAAPLVIVVLMASWVIILWMYKPASKIIELDMSGSFQKNKEAIFVYLIFGITVVLWITESLHGVGSSIVALLPVAALSLTGILDQERIRKLPWEVLWLVAGGISLGISMESTGLAEWIITSISWNMFTSIFLIIAFSLVAIVMSNFLSNTVSATLLIPLAVSLATSGAAGEGFSLVLISLVIGVSASLAMMLPISTPPNAIAMSTGTIKTNQMTKAGFAIGIFGLMMVTLYALFYWPLILN</sequence>
<feature type="domain" description="Citrate transporter-like" evidence="7">
    <location>
        <begin position="45"/>
        <end position="407"/>
    </location>
</feature>
<dbReference type="Proteomes" id="UP001139125">
    <property type="component" value="Unassembled WGS sequence"/>
</dbReference>
<evidence type="ECO:0000256" key="1">
    <source>
        <dbReference type="ARBA" id="ARBA00004141"/>
    </source>
</evidence>
<feature type="transmembrane region" description="Helical" evidence="6">
    <location>
        <begin position="320"/>
        <end position="343"/>
    </location>
</feature>
<keyword evidence="4 6" id="KW-1133">Transmembrane helix</keyword>
<proteinExistence type="predicted"/>
<evidence type="ECO:0000256" key="5">
    <source>
        <dbReference type="ARBA" id="ARBA00023136"/>
    </source>
</evidence>
<feature type="transmembrane region" description="Helical" evidence="6">
    <location>
        <begin position="54"/>
        <end position="75"/>
    </location>
</feature>
<dbReference type="PANTHER" id="PTHR10283:SF92">
    <property type="entry name" value="LOW-AFFINITY PHOSPHATE TRANSPORTER PHO91"/>
    <property type="match status" value="1"/>
</dbReference>
<evidence type="ECO:0000259" key="7">
    <source>
        <dbReference type="Pfam" id="PF03600"/>
    </source>
</evidence>
<dbReference type="PANTHER" id="PTHR10283">
    <property type="entry name" value="SOLUTE CARRIER FAMILY 13 MEMBER"/>
    <property type="match status" value="1"/>
</dbReference>
<dbReference type="GO" id="GO:0005886">
    <property type="term" value="C:plasma membrane"/>
    <property type="evidence" value="ECO:0007669"/>
    <property type="project" value="TreeGrafter"/>
</dbReference>
<dbReference type="InterPro" id="IPR001898">
    <property type="entry name" value="SLC13A/DASS"/>
</dbReference>
<feature type="transmembrane region" description="Helical" evidence="6">
    <location>
        <begin position="267"/>
        <end position="283"/>
    </location>
</feature>
<feature type="transmembrane region" description="Helical" evidence="6">
    <location>
        <begin position="289"/>
        <end position="308"/>
    </location>
</feature>
<organism evidence="8 9">
    <name type="scientific">Gracilimonas sediminicola</name>
    <dbReference type="NCBI Taxonomy" id="2952158"/>
    <lineage>
        <taxon>Bacteria</taxon>
        <taxon>Pseudomonadati</taxon>
        <taxon>Balneolota</taxon>
        <taxon>Balneolia</taxon>
        <taxon>Balneolales</taxon>
        <taxon>Balneolaceae</taxon>
        <taxon>Gracilimonas</taxon>
    </lineage>
</organism>
<evidence type="ECO:0000256" key="2">
    <source>
        <dbReference type="ARBA" id="ARBA00022448"/>
    </source>
</evidence>
<keyword evidence="9" id="KW-1185">Reference proteome</keyword>
<dbReference type="Pfam" id="PF03600">
    <property type="entry name" value="CitMHS"/>
    <property type="match status" value="1"/>
</dbReference>
<name>A0A9X2L311_9BACT</name>
<evidence type="ECO:0000256" key="6">
    <source>
        <dbReference type="SAM" id="Phobius"/>
    </source>
</evidence>
<gene>
    <name evidence="8" type="ORF">NM125_07360</name>
</gene>
<feature type="transmembrane region" description="Helical" evidence="6">
    <location>
        <begin position="375"/>
        <end position="394"/>
    </location>
</feature>
<feature type="transmembrane region" description="Helical" evidence="6">
    <location>
        <begin position="349"/>
        <end position="368"/>
    </location>
</feature>
<feature type="transmembrane region" description="Helical" evidence="6">
    <location>
        <begin position="223"/>
        <end position="246"/>
    </location>
</feature>
<dbReference type="GO" id="GO:0005315">
    <property type="term" value="F:phosphate transmembrane transporter activity"/>
    <property type="evidence" value="ECO:0007669"/>
    <property type="project" value="TreeGrafter"/>
</dbReference>
<reference evidence="8" key="1">
    <citation type="submission" date="2022-06" db="EMBL/GenBank/DDBJ databases">
        <title>Gracilimonas sp. CAU 1638 isolated from sea sediment.</title>
        <authorList>
            <person name="Kim W."/>
        </authorList>
    </citation>
    <scope>NUCLEOTIDE SEQUENCE</scope>
    <source>
        <strain evidence="8">CAU 1638</strain>
    </source>
</reference>
<evidence type="ECO:0000313" key="9">
    <source>
        <dbReference type="Proteomes" id="UP001139125"/>
    </source>
</evidence>
<comment type="subcellular location">
    <subcellularLocation>
        <location evidence="1">Membrane</location>
        <topology evidence="1">Multi-pass membrane protein</topology>
    </subcellularLocation>
</comment>
<keyword evidence="3 6" id="KW-0812">Transmembrane</keyword>
<feature type="transmembrane region" description="Helical" evidence="6">
    <location>
        <begin position="136"/>
        <end position="169"/>
    </location>
</feature>
<dbReference type="RefSeq" id="WP_255134265.1">
    <property type="nucleotide sequence ID" value="NZ_JANDBC010000001.1"/>
</dbReference>
<feature type="transmembrane region" description="Helical" evidence="6">
    <location>
        <begin position="95"/>
        <end position="116"/>
    </location>
</feature>
<protein>
    <submittedName>
        <fullName evidence="8">DASS family sodium-coupled anion symporter</fullName>
    </submittedName>
</protein>
<dbReference type="InterPro" id="IPR004680">
    <property type="entry name" value="Cit_transptr-like_dom"/>
</dbReference>
<comment type="caution">
    <text evidence="8">The sequence shown here is derived from an EMBL/GenBank/DDBJ whole genome shotgun (WGS) entry which is preliminary data.</text>
</comment>
<feature type="transmembrane region" description="Helical" evidence="6">
    <location>
        <begin position="441"/>
        <end position="461"/>
    </location>
</feature>
<feature type="transmembrane region" description="Helical" evidence="6">
    <location>
        <begin position="400"/>
        <end position="420"/>
    </location>
</feature>
<evidence type="ECO:0000256" key="4">
    <source>
        <dbReference type="ARBA" id="ARBA00022989"/>
    </source>
</evidence>
<feature type="transmembrane region" description="Helical" evidence="6">
    <location>
        <begin position="7"/>
        <end position="26"/>
    </location>
</feature>
<accession>A0A9X2L311</accession>
<evidence type="ECO:0000313" key="8">
    <source>
        <dbReference type="EMBL" id="MCP9291398.1"/>
    </source>
</evidence>
<keyword evidence="5 6" id="KW-0472">Membrane</keyword>
<keyword evidence="2" id="KW-0813">Transport</keyword>
<evidence type="ECO:0000256" key="3">
    <source>
        <dbReference type="ARBA" id="ARBA00022692"/>
    </source>
</evidence>
<dbReference type="AlphaFoldDB" id="A0A9X2L311"/>
<dbReference type="EMBL" id="JANDBC010000001">
    <property type="protein sequence ID" value="MCP9291398.1"/>
    <property type="molecule type" value="Genomic_DNA"/>
</dbReference>
<dbReference type="NCBIfam" id="TIGR00785">
    <property type="entry name" value="dass"/>
    <property type="match status" value="1"/>
</dbReference>